<evidence type="ECO:0000313" key="2">
    <source>
        <dbReference type="Proteomes" id="UP000095281"/>
    </source>
</evidence>
<organism evidence="2 3">
    <name type="scientific">Meloidogyne hapla</name>
    <name type="common">Root-knot nematode worm</name>
    <dbReference type="NCBI Taxonomy" id="6305"/>
    <lineage>
        <taxon>Eukaryota</taxon>
        <taxon>Metazoa</taxon>
        <taxon>Ecdysozoa</taxon>
        <taxon>Nematoda</taxon>
        <taxon>Chromadorea</taxon>
        <taxon>Rhabditida</taxon>
        <taxon>Tylenchina</taxon>
        <taxon>Tylenchomorpha</taxon>
        <taxon>Tylenchoidea</taxon>
        <taxon>Meloidogynidae</taxon>
        <taxon>Meloidogyninae</taxon>
        <taxon>Meloidogyne</taxon>
    </lineage>
</organism>
<feature type="compositionally biased region" description="Basic and acidic residues" evidence="1">
    <location>
        <begin position="1"/>
        <end position="41"/>
    </location>
</feature>
<reference evidence="3" key="1">
    <citation type="submission" date="2016-11" db="UniProtKB">
        <authorList>
            <consortium name="WormBaseParasite"/>
        </authorList>
    </citation>
    <scope>IDENTIFICATION</scope>
</reference>
<feature type="compositionally biased region" description="Low complexity" evidence="1">
    <location>
        <begin position="106"/>
        <end position="125"/>
    </location>
</feature>
<sequence>MIAAGHRTEAKALEDQKRMDDTNMRRLVPKKEIQKGIEKAKNRLKSSLNEAIDDGRNLENSRPTQLRQEKHDSSDIIDSVSLQAAIERIEEPGFRPCSFKSDADSARSSSTTKGSETASTLFTSSATTQHDRAMFGPLWASKQIAEKATNKKEAVKKRTDEKPDEEKKEETNVPASRFPMAHEKVRAYLNI</sequence>
<feature type="region of interest" description="Disordered" evidence="1">
    <location>
        <begin position="138"/>
        <end position="179"/>
    </location>
</feature>
<dbReference type="AlphaFoldDB" id="A0A1I8BJX1"/>
<dbReference type="WBParaSite" id="MhA1_Contig29.frz3.gene10">
    <property type="protein sequence ID" value="MhA1_Contig29.frz3.gene10"/>
    <property type="gene ID" value="MhA1_Contig29.frz3.gene10"/>
</dbReference>
<feature type="compositionally biased region" description="Basic and acidic residues" evidence="1">
    <location>
        <begin position="144"/>
        <end position="171"/>
    </location>
</feature>
<proteinExistence type="predicted"/>
<accession>A0A1I8BJX1</accession>
<evidence type="ECO:0000313" key="3">
    <source>
        <dbReference type="WBParaSite" id="MhA1_Contig29.frz3.gene10"/>
    </source>
</evidence>
<feature type="region of interest" description="Disordered" evidence="1">
    <location>
        <begin position="1"/>
        <end position="74"/>
    </location>
</feature>
<keyword evidence="2" id="KW-1185">Reference proteome</keyword>
<name>A0A1I8BJX1_MELHA</name>
<dbReference type="Proteomes" id="UP000095281">
    <property type="component" value="Unplaced"/>
</dbReference>
<evidence type="ECO:0000256" key="1">
    <source>
        <dbReference type="SAM" id="MobiDB-lite"/>
    </source>
</evidence>
<protein>
    <submittedName>
        <fullName evidence="3">Remorin_C domain-containing protein</fullName>
    </submittedName>
</protein>
<feature type="region of interest" description="Disordered" evidence="1">
    <location>
        <begin position="91"/>
        <end position="125"/>
    </location>
</feature>